<name>A0ABD1NHR7_9FABA</name>
<evidence type="ECO:0000313" key="3">
    <source>
        <dbReference type="Proteomes" id="UP001603857"/>
    </source>
</evidence>
<keyword evidence="1" id="KW-0472">Membrane</keyword>
<protein>
    <submittedName>
        <fullName evidence="2">Uncharacterized protein</fullName>
    </submittedName>
</protein>
<dbReference type="EMBL" id="JBGMDY010000001">
    <property type="protein sequence ID" value="KAL2347654.1"/>
    <property type="molecule type" value="Genomic_DNA"/>
</dbReference>
<keyword evidence="1" id="KW-0812">Transmembrane</keyword>
<keyword evidence="1" id="KW-1133">Transmembrane helix</keyword>
<feature type="transmembrane region" description="Helical" evidence="1">
    <location>
        <begin position="142"/>
        <end position="161"/>
    </location>
</feature>
<reference evidence="2 3" key="1">
    <citation type="submission" date="2024-08" db="EMBL/GenBank/DDBJ databases">
        <title>Insights into the chromosomal genome structure of Flemingia macrophylla.</title>
        <authorList>
            <person name="Ding Y."/>
            <person name="Zhao Y."/>
            <person name="Bi W."/>
            <person name="Wu M."/>
            <person name="Zhao G."/>
            <person name="Gong Y."/>
            <person name="Li W."/>
            <person name="Zhang P."/>
        </authorList>
    </citation>
    <scope>NUCLEOTIDE SEQUENCE [LARGE SCALE GENOMIC DNA]</scope>
    <source>
        <strain evidence="2">DYQJB</strain>
        <tissue evidence="2">Leaf</tissue>
    </source>
</reference>
<evidence type="ECO:0000313" key="2">
    <source>
        <dbReference type="EMBL" id="KAL2347654.1"/>
    </source>
</evidence>
<organism evidence="2 3">
    <name type="scientific">Flemingia macrophylla</name>
    <dbReference type="NCBI Taxonomy" id="520843"/>
    <lineage>
        <taxon>Eukaryota</taxon>
        <taxon>Viridiplantae</taxon>
        <taxon>Streptophyta</taxon>
        <taxon>Embryophyta</taxon>
        <taxon>Tracheophyta</taxon>
        <taxon>Spermatophyta</taxon>
        <taxon>Magnoliopsida</taxon>
        <taxon>eudicotyledons</taxon>
        <taxon>Gunneridae</taxon>
        <taxon>Pentapetalae</taxon>
        <taxon>rosids</taxon>
        <taxon>fabids</taxon>
        <taxon>Fabales</taxon>
        <taxon>Fabaceae</taxon>
        <taxon>Papilionoideae</taxon>
        <taxon>50 kb inversion clade</taxon>
        <taxon>NPAAA clade</taxon>
        <taxon>indigoferoid/millettioid clade</taxon>
        <taxon>Phaseoleae</taxon>
        <taxon>Flemingia</taxon>
    </lineage>
</organism>
<accession>A0ABD1NHR7</accession>
<proteinExistence type="predicted"/>
<comment type="caution">
    <text evidence="2">The sequence shown here is derived from an EMBL/GenBank/DDBJ whole genome shotgun (WGS) entry which is preliminary data.</text>
</comment>
<evidence type="ECO:0000256" key="1">
    <source>
        <dbReference type="SAM" id="Phobius"/>
    </source>
</evidence>
<keyword evidence="3" id="KW-1185">Reference proteome</keyword>
<sequence>MAVKNKKRSLNKRPYPLAHEPPLHPLCSSGKPFYAILHRVDVAVINIEPATSSSRIGLRGSSTSPSFEVPFQAEQGYCESDLGQGPRLASLVGWIHPLCLSMGWIWLAMVGDGSRKGGVGVAVGVAVGIGVARGGLGLVVGGVGVALGGVGLVVGGVGVAVGKEETSWVREGGGKKGRKKE</sequence>
<gene>
    <name evidence="2" type="ORF">Fmac_001654</name>
</gene>
<dbReference type="AlphaFoldDB" id="A0ABD1NHR7"/>
<dbReference type="Proteomes" id="UP001603857">
    <property type="component" value="Unassembled WGS sequence"/>
</dbReference>
<feature type="transmembrane region" description="Helical" evidence="1">
    <location>
        <begin position="91"/>
        <end position="110"/>
    </location>
</feature>